<name>A0A0S2DC55_LYSEN</name>
<sequence>MSRSRLAPLLQGLLRHSLEPVIPAKAGTHFDFAVASRRAAAEEQRQNGFRLSPE</sequence>
<protein>
    <submittedName>
        <fullName evidence="1">Uncharacterized protein</fullName>
    </submittedName>
</protein>
<gene>
    <name evidence="1" type="ORF">GLE_0747</name>
</gene>
<accession>A0A0S2DC55</accession>
<proteinExistence type="predicted"/>
<dbReference type="PATRIC" id="fig|69.6.peg.735"/>
<evidence type="ECO:0000313" key="1">
    <source>
        <dbReference type="EMBL" id="ALN56105.1"/>
    </source>
</evidence>
<dbReference type="AlphaFoldDB" id="A0A0S2DC55"/>
<dbReference type="KEGG" id="lez:GLE_0747"/>
<organism evidence="1 2">
    <name type="scientific">Lysobacter enzymogenes</name>
    <dbReference type="NCBI Taxonomy" id="69"/>
    <lineage>
        <taxon>Bacteria</taxon>
        <taxon>Pseudomonadati</taxon>
        <taxon>Pseudomonadota</taxon>
        <taxon>Gammaproteobacteria</taxon>
        <taxon>Lysobacterales</taxon>
        <taxon>Lysobacteraceae</taxon>
        <taxon>Lysobacter</taxon>
    </lineage>
</organism>
<reference evidence="1 2" key="1">
    <citation type="submission" date="2015-11" db="EMBL/GenBank/DDBJ databases">
        <title>Genome sequences of Lysobacter enzymogenes strain C3 and Lysobacter antibioticus ATCC 29479.</title>
        <authorList>
            <person name="Kobayashi D.Y."/>
        </authorList>
    </citation>
    <scope>NUCLEOTIDE SEQUENCE [LARGE SCALE GENOMIC DNA]</scope>
    <source>
        <strain evidence="1 2">C3</strain>
    </source>
</reference>
<dbReference type="Proteomes" id="UP000061569">
    <property type="component" value="Chromosome"/>
</dbReference>
<evidence type="ECO:0000313" key="2">
    <source>
        <dbReference type="Proteomes" id="UP000061569"/>
    </source>
</evidence>
<dbReference type="EMBL" id="CP013140">
    <property type="protein sequence ID" value="ALN56105.1"/>
    <property type="molecule type" value="Genomic_DNA"/>
</dbReference>